<accession>A0A5N7BJZ3</accession>
<organism evidence="1 2">
    <name type="scientific">Aspergillus bertholletiae</name>
    <dbReference type="NCBI Taxonomy" id="1226010"/>
    <lineage>
        <taxon>Eukaryota</taxon>
        <taxon>Fungi</taxon>
        <taxon>Dikarya</taxon>
        <taxon>Ascomycota</taxon>
        <taxon>Pezizomycotina</taxon>
        <taxon>Eurotiomycetes</taxon>
        <taxon>Eurotiomycetidae</taxon>
        <taxon>Eurotiales</taxon>
        <taxon>Aspergillaceae</taxon>
        <taxon>Aspergillus</taxon>
        <taxon>Aspergillus subgen. Circumdati</taxon>
    </lineage>
</organism>
<evidence type="ECO:0000313" key="2">
    <source>
        <dbReference type="Proteomes" id="UP000326198"/>
    </source>
</evidence>
<evidence type="ECO:0000313" key="1">
    <source>
        <dbReference type="EMBL" id="KAE8381817.1"/>
    </source>
</evidence>
<dbReference type="Proteomes" id="UP000326198">
    <property type="component" value="Unassembled WGS sequence"/>
</dbReference>
<dbReference type="EMBL" id="ML736167">
    <property type="protein sequence ID" value="KAE8381817.1"/>
    <property type="molecule type" value="Genomic_DNA"/>
</dbReference>
<gene>
    <name evidence="1" type="ORF">BDV26DRAFT_254706</name>
</gene>
<keyword evidence="2" id="KW-1185">Reference proteome</keyword>
<sequence>MVTYGQKVSRLLCNFSLSFSRSGARSLPSIVSSTSEYLIGWEPRPEVPCTEVMKCLWPPGTDRHRQTRPMGRRPFPNT</sequence>
<proteinExistence type="predicted"/>
<name>A0A5N7BJZ3_9EURO</name>
<dbReference type="AlphaFoldDB" id="A0A5N7BJZ3"/>
<protein>
    <submittedName>
        <fullName evidence="1">Uncharacterized protein</fullName>
    </submittedName>
</protein>
<reference evidence="1 2" key="1">
    <citation type="submission" date="2019-04" db="EMBL/GenBank/DDBJ databases">
        <title>Friends and foes A comparative genomics studyof 23 Aspergillus species from section Flavi.</title>
        <authorList>
            <consortium name="DOE Joint Genome Institute"/>
            <person name="Kjaerbolling I."/>
            <person name="Vesth T."/>
            <person name="Frisvad J.C."/>
            <person name="Nybo J.L."/>
            <person name="Theobald S."/>
            <person name="Kildgaard S."/>
            <person name="Isbrandt T."/>
            <person name="Kuo A."/>
            <person name="Sato A."/>
            <person name="Lyhne E.K."/>
            <person name="Kogle M.E."/>
            <person name="Wiebenga A."/>
            <person name="Kun R.S."/>
            <person name="Lubbers R.J."/>
            <person name="Makela M.R."/>
            <person name="Barry K."/>
            <person name="Chovatia M."/>
            <person name="Clum A."/>
            <person name="Daum C."/>
            <person name="Haridas S."/>
            <person name="He G."/>
            <person name="LaButti K."/>
            <person name="Lipzen A."/>
            <person name="Mondo S."/>
            <person name="Riley R."/>
            <person name="Salamov A."/>
            <person name="Simmons B.A."/>
            <person name="Magnuson J.K."/>
            <person name="Henrissat B."/>
            <person name="Mortensen U.H."/>
            <person name="Larsen T.O."/>
            <person name="Devries R.P."/>
            <person name="Grigoriev I.V."/>
            <person name="Machida M."/>
            <person name="Baker S.E."/>
            <person name="Andersen M.R."/>
        </authorList>
    </citation>
    <scope>NUCLEOTIDE SEQUENCE [LARGE SCALE GENOMIC DNA]</scope>
    <source>
        <strain evidence="1 2">IBT 29228</strain>
    </source>
</reference>